<sequence>PQVIIEPTPLTTTTRKTAISETSTRAAIDLRIINKVLSIVQDNSVKLDQLSRHCAKLEYLIKEQQTQLRENAAQKLASDLFHNHEQISDEQIKERLKALLENNKECSEKLQKLKDKGVLFNKFWSKKLYSERLVAIQLKKGYYIRCVKEDGPNSETFLSLIIKYVFVSDDERTQANAI</sequence>
<accession>A0ACA9LPD3</accession>
<keyword evidence="2" id="KW-1185">Reference proteome</keyword>
<evidence type="ECO:0000313" key="2">
    <source>
        <dbReference type="Proteomes" id="UP000789702"/>
    </source>
</evidence>
<organism evidence="1 2">
    <name type="scientific">Dentiscutata heterogama</name>
    <dbReference type="NCBI Taxonomy" id="1316150"/>
    <lineage>
        <taxon>Eukaryota</taxon>
        <taxon>Fungi</taxon>
        <taxon>Fungi incertae sedis</taxon>
        <taxon>Mucoromycota</taxon>
        <taxon>Glomeromycotina</taxon>
        <taxon>Glomeromycetes</taxon>
        <taxon>Diversisporales</taxon>
        <taxon>Gigasporaceae</taxon>
        <taxon>Dentiscutata</taxon>
    </lineage>
</organism>
<dbReference type="EMBL" id="CAJVPU010005100">
    <property type="protein sequence ID" value="CAG8542853.1"/>
    <property type="molecule type" value="Genomic_DNA"/>
</dbReference>
<comment type="caution">
    <text evidence="1">The sequence shown here is derived from an EMBL/GenBank/DDBJ whole genome shotgun (WGS) entry which is preliminary data.</text>
</comment>
<gene>
    <name evidence="1" type="ORF">DHETER_LOCUS4880</name>
</gene>
<proteinExistence type="predicted"/>
<reference evidence="1" key="1">
    <citation type="submission" date="2021-06" db="EMBL/GenBank/DDBJ databases">
        <authorList>
            <person name="Kallberg Y."/>
            <person name="Tangrot J."/>
            <person name="Rosling A."/>
        </authorList>
    </citation>
    <scope>NUCLEOTIDE SEQUENCE</scope>
    <source>
        <strain evidence="1">IL203A</strain>
    </source>
</reference>
<protein>
    <submittedName>
        <fullName evidence="1">16085_t:CDS:1</fullName>
    </submittedName>
</protein>
<feature type="non-terminal residue" evidence="1">
    <location>
        <position position="1"/>
    </location>
</feature>
<dbReference type="Proteomes" id="UP000789702">
    <property type="component" value="Unassembled WGS sequence"/>
</dbReference>
<evidence type="ECO:0000313" key="1">
    <source>
        <dbReference type="EMBL" id="CAG8542853.1"/>
    </source>
</evidence>
<name>A0ACA9LPD3_9GLOM</name>